<gene>
    <name evidence="2" type="ORF">LX69_03095</name>
</gene>
<protein>
    <submittedName>
        <fullName evidence="2">Uncharacterized protein</fullName>
    </submittedName>
</protein>
<evidence type="ECO:0000313" key="3">
    <source>
        <dbReference type="Proteomes" id="UP000249239"/>
    </source>
</evidence>
<dbReference type="RefSeq" id="WP_111446903.1">
    <property type="nucleotide sequence ID" value="NZ_QKZK01000038.1"/>
</dbReference>
<accession>A0A2W7MVW1</accession>
<keyword evidence="1" id="KW-0812">Transmembrane</keyword>
<organism evidence="2 3">
    <name type="scientific">Breznakibacter xylanolyticus</name>
    <dbReference type="NCBI Taxonomy" id="990"/>
    <lineage>
        <taxon>Bacteria</taxon>
        <taxon>Pseudomonadati</taxon>
        <taxon>Bacteroidota</taxon>
        <taxon>Bacteroidia</taxon>
        <taxon>Marinilabiliales</taxon>
        <taxon>Marinilabiliaceae</taxon>
        <taxon>Breznakibacter</taxon>
    </lineage>
</organism>
<comment type="caution">
    <text evidence="2">The sequence shown here is derived from an EMBL/GenBank/DDBJ whole genome shotgun (WGS) entry which is preliminary data.</text>
</comment>
<name>A0A2W7MVW1_9BACT</name>
<dbReference type="EMBL" id="QKZK01000038">
    <property type="protein sequence ID" value="PZX11683.1"/>
    <property type="molecule type" value="Genomic_DNA"/>
</dbReference>
<evidence type="ECO:0000256" key="1">
    <source>
        <dbReference type="SAM" id="Phobius"/>
    </source>
</evidence>
<reference evidence="2 3" key="1">
    <citation type="submission" date="2018-06" db="EMBL/GenBank/DDBJ databases">
        <title>Genomic Encyclopedia of Archaeal and Bacterial Type Strains, Phase II (KMG-II): from individual species to whole genera.</title>
        <authorList>
            <person name="Goeker M."/>
        </authorList>
    </citation>
    <scope>NUCLEOTIDE SEQUENCE [LARGE SCALE GENOMIC DNA]</scope>
    <source>
        <strain evidence="2 3">DSM 6779</strain>
    </source>
</reference>
<evidence type="ECO:0000313" key="2">
    <source>
        <dbReference type="EMBL" id="PZX11683.1"/>
    </source>
</evidence>
<dbReference type="Proteomes" id="UP000249239">
    <property type="component" value="Unassembled WGS sequence"/>
</dbReference>
<dbReference type="AlphaFoldDB" id="A0A2W7MVW1"/>
<keyword evidence="1" id="KW-0472">Membrane</keyword>
<feature type="transmembrane region" description="Helical" evidence="1">
    <location>
        <begin position="76"/>
        <end position="93"/>
    </location>
</feature>
<feature type="transmembrane region" description="Helical" evidence="1">
    <location>
        <begin position="128"/>
        <end position="147"/>
    </location>
</feature>
<sequence>MANRKKYIYLCEKCNSEIIPLKGIIKCDNCGYVTMINEYDWANHPSKSSLNKSNFISRFIEKITNRIELLSQSKKITLAVLCLLFFLFLTIEIYDVLHWFLVFFGPIISMYFIILISPKKYSFFKSPFYYIITAVILIATYEFSYNYRRDRLFKENGKTIEAQIKDFTSFSLKHSTYHYVHYKYQLNDWSYFGIEEVCSEDYFQLRQNQIILIDYVDKRPWISRINVRSLESNTE</sequence>
<keyword evidence="1" id="KW-1133">Transmembrane helix</keyword>
<feature type="transmembrane region" description="Helical" evidence="1">
    <location>
        <begin position="99"/>
        <end position="116"/>
    </location>
</feature>
<keyword evidence="3" id="KW-1185">Reference proteome</keyword>
<proteinExistence type="predicted"/>